<dbReference type="Pfam" id="PF11284">
    <property type="entry name" value="DUF3085"/>
    <property type="match status" value="1"/>
</dbReference>
<reference evidence="1 2" key="1">
    <citation type="submission" date="2019-07" db="EMBL/GenBank/DDBJ databases">
        <title>Whole genome shotgun sequence of Chitinophaga cymbidii NBRC 109752.</title>
        <authorList>
            <person name="Hosoyama A."/>
            <person name="Uohara A."/>
            <person name="Ohji S."/>
            <person name="Ichikawa N."/>
        </authorList>
    </citation>
    <scope>NUCLEOTIDE SEQUENCE [LARGE SCALE GENOMIC DNA]</scope>
    <source>
        <strain evidence="1 2">NBRC 109752</strain>
    </source>
</reference>
<protein>
    <submittedName>
        <fullName evidence="1">Uncharacterized protein</fullName>
    </submittedName>
</protein>
<organism evidence="1 2">
    <name type="scientific">Chitinophaga cymbidii</name>
    <dbReference type="NCBI Taxonomy" id="1096750"/>
    <lineage>
        <taxon>Bacteria</taxon>
        <taxon>Pseudomonadati</taxon>
        <taxon>Bacteroidota</taxon>
        <taxon>Chitinophagia</taxon>
        <taxon>Chitinophagales</taxon>
        <taxon>Chitinophagaceae</taxon>
        <taxon>Chitinophaga</taxon>
    </lineage>
</organism>
<dbReference type="AlphaFoldDB" id="A0A512RFJ0"/>
<evidence type="ECO:0000313" key="1">
    <source>
        <dbReference type="EMBL" id="GEP94479.1"/>
    </source>
</evidence>
<sequence>MARLIFRNVRLKGLFKRTSKATTFRATFAEMVAAYERDTGKSYNLNYPNVDIKRYAEHSCPTIWLVKENNIYLMTSALIGRTPPHHHLICFADGFIPYDPDSWEKCRATFGEDYFIQSIPVNKELQQAIEEGADIHFDITPEIIEIIAVYSLEDE</sequence>
<keyword evidence="2" id="KW-1185">Reference proteome</keyword>
<dbReference type="OrthoDB" id="676999at2"/>
<dbReference type="EMBL" id="BKAU01000001">
    <property type="protein sequence ID" value="GEP94479.1"/>
    <property type="molecule type" value="Genomic_DNA"/>
</dbReference>
<proteinExistence type="predicted"/>
<dbReference type="Proteomes" id="UP000321436">
    <property type="component" value="Unassembled WGS sequence"/>
</dbReference>
<dbReference type="InterPro" id="IPR021436">
    <property type="entry name" value="DUF3085"/>
</dbReference>
<name>A0A512RFJ0_9BACT</name>
<comment type="caution">
    <text evidence="1">The sequence shown here is derived from an EMBL/GenBank/DDBJ whole genome shotgun (WGS) entry which is preliminary data.</text>
</comment>
<dbReference type="RefSeq" id="WP_146857944.1">
    <property type="nucleotide sequence ID" value="NZ_BKAU01000001.1"/>
</dbReference>
<gene>
    <name evidence="1" type="ORF">CCY01nite_07390</name>
</gene>
<accession>A0A512RFJ0</accession>
<evidence type="ECO:0000313" key="2">
    <source>
        <dbReference type="Proteomes" id="UP000321436"/>
    </source>
</evidence>